<dbReference type="RefSeq" id="WP_079699341.1">
    <property type="nucleotide sequence ID" value="NZ_JADNAH010000037.1"/>
</dbReference>
<proteinExistence type="predicted"/>
<dbReference type="OrthoDB" id="175771at2"/>
<dbReference type="InterPro" id="IPR025945">
    <property type="entry name" value="DHHW"/>
</dbReference>
<organism evidence="1 2">
    <name type="scientific">Harryflintia acetispora</name>
    <dbReference type="NCBI Taxonomy" id="1849041"/>
    <lineage>
        <taxon>Bacteria</taxon>
        <taxon>Bacillati</taxon>
        <taxon>Bacillota</taxon>
        <taxon>Clostridia</taxon>
        <taxon>Eubacteriales</taxon>
        <taxon>Oscillospiraceae</taxon>
        <taxon>Harryflintia</taxon>
    </lineage>
</organism>
<accession>A0A9X8Y958</accession>
<evidence type="ECO:0000313" key="2">
    <source>
        <dbReference type="Proteomes" id="UP000294682"/>
    </source>
</evidence>
<dbReference type="EMBL" id="SLUK01000002">
    <property type="protein sequence ID" value="TCL44610.1"/>
    <property type="molecule type" value="Genomic_DNA"/>
</dbReference>
<sequence length="367" mass="41321">MVSKRISAVMMLLILITLSVSCVVRGNLLGIAFLPQGEAAPSSIDGLLATTEGYLKKAVPLARTLKAAKINLRYLLGEREQDNVFITGSRLIENVQPPNSKTVQKNMDAILDFTDRLGRPSYAMLIPTASAVLQSEIPKFADIYNQKRFIENVYNNFAGKLSCVDVYSTLFEHSDQYIYYNTESLLTPQGGYLVYDMLTRRMGNAPLSLDRFEIKYLGEYYGELYDRVECKNVDPDVLSIYPYSGGGKEFTVTHYSEKTRRYETLYPEHLLALGRPMDVFLGGLSPVVDIRQKQRAQKSLLVFGDKQMLSVLPFLACGYQQVTLIDLGQITPQQLSEQDFGSYDEVLFAYSTDTFMHSDTPARVGLY</sequence>
<comment type="caution">
    <text evidence="1">The sequence shown here is derived from an EMBL/GenBank/DDBJ whole genome shotgun (WGS) entry which is preliminary data.</text>
</comment>
<name>A0A9X8Y958_9FIRM</name>
<dbReference type="Proteomes" id="UP000294682">
    <property type="component" value="Unassembled WGS sequence"/>
</dbReference>
<gene>
    <name evidence="1" type="ORF">EDD78_102235</name>
</gene>
<evidence type="ECO:0000313" key="1">
    <source>
        <dbReference type="EMBL" id="TCL44610.1"/>
    </source>
</evidence>
<reference evidence="1 2" key="1">
    <citation type="submission" date="2019-03" db="EMBL/GenBank/DDBJ databases">
        <title>Genomic Encyclopedia of Type Strains, Phase IV (KMG-IV): sequencing the most valuable type-strain genomes for metagenomic binning, comparative biology and taxonomic classification.</title>
        <authorList>
            <person name="Goeker M."/>
        </authorList>
    </citation>
    <scope>NUCLEOTIDE SEQUENCE [LARGE SCALE GENOMIC DNA]</scope>
    <source>
        <strain evidence="1 2">DSM 100433</strain>
    </source>
</reference>
<dbReference type="Pfam" id="PF14286">
    <property type="entry name" value="DHHW"/>
    <property type="match status" value="1"/>
</dbReference>
<dbReference type="AlphaFoldDB" id="A0A9X8Y958"/>
<dbReference type="PROSITE" id="PS51257">
    <property type="entry name" value="PROKAR_LIPOPROTEIN"/>
    <property type="match status" value="1"/>
</dbReference>
<keyword evidence="2" id="KW-1185">Reference proteome</keyword>
<protein>
    <submittedName>
        <fullName evidence="1">DHHW motif protein</fullName>
    </submittedName>
</protein>